<dbReference type="EMBL" id="LR215973">
    <property type="protein sequence ID" value="VFA96311.1"/>
    <property type="molecule type" value="Genomic_DNA"/>
</dbReference>
<dbReference type="PANTHER" id="PTHR12304">
    <property type="entry name" value="INOSINE-URIDINE PREFERRING NUCLEOSIDE HYDROLASE"/>
    <property type="match status" value="1"/>
</dbReference>
<feature type="domain" description="Inosine/uridine-preferring nucleoside hydrolase" evidence="3">
    <location>
        <begin position="9"/>
        <end position="277"/>
    </location>
</feature>
<dbReference type="InterPro" id="IPR023186">
    <property type="entry name" value="IUNH"/>
</dbReference>
<gene>
    <name evidence="4" type="primary">rihA_1</name>
    <name evidence="4" type="ORF">NCTC10797_00060</name>
</gene>
<dbReference type="RefSeq" id="WP_165448781.1">
    <property type="nucleotide sequence ID" value="NZ_LR215973.1"/>
</dbReference>
<sequence>MNDATDQIVVADTDIGFDADDAVAIAILARAPIDTLLVATADETGGRRARLLRRLLGLLGRDDVTVFTGLSCPGNARRFVLDDELTRPAPPSGPFLDELISILDQTSGPILWIGLGPLTNLAWILTARPALADRIRLVQMGGWLDRYRDRSRSSHNFHTDPAAAGSVLRMLHRPLLVLSDHADPSIQLGPDSPIAGFCRSATAPAWARLVGANLTEWHARRGYGSMMMDPLTVATALQVPVTTTAEERVRIAADARLTRDPAGRRIEVTTSVDYPKYLAWLDEAITG</sequence>
<reference evidence="4 5" key="1">
    <citation type="submission" date="2019-02" db="EMBL/GenBank/DDBJ databases">
        <authorList>
            <consortium name="Pathogen Informatics"/>
        </authorList>
    </citation>
    <scope>NUCLEOTIDE SEQUENCE [LARGE SCALE GENOMIC DNA]</scope>
    <source>
        <strain evidence="4 5">3012STDY6756504</strain>
    </source>
</reference>
<keyword evidence="2 4" id="KW-0326">Glycosidase</keyword>
<evidence type="ECO:0000259" key="3">
    <source>
        <dbReference type="Pfam" id="PF01156"/>
    </source>
</evidence>
<organism evidence="4 5">
    <name type="scientific">Nocardia cyriacigeorgica</name>
    <dbReference type="NCBI Taxonomy" id="135487"/>
    <lineage>
        <taxon>Bacteria</taxon>
        <taxon>Bacillati</taxon>
        <taxon>Actinomycetota</taxon>
        <taxon>Actinomycetes</taxon>
        <taxon>Mycobacteriales</taxon>
        <taxon>Nocardiaceae</taxon>
        <taxon>Nocardia</taxon>
    </lineage>
</organism>
<dbReference type="AlphaFoldDB" id="A0A4U8VSA5"/>
<dbReference type="InterPro" id="IPR036452">
    <property type="entry name" value="Ribo_hydro-like"/>
</dbReference>
<accession>A0A4U8VSA5</accession>
<dbReference type="Pfam" id="PF01156">
    <property type="entry name" value="IU_nuc_hydro"/>
    <property type="match status" value="1"/>
</dbReference>
<evidence type="ECO:0000256" key="1">
    <source>
        <dbReference type="ARBA" id="ARBA00022801"/>
    </source>
</evidence>
<dbReference type="EC" id="3.2.-.-" evidence="4"/>
<dbReference type="Gene3D" id="3.90.245.10">
    <property type="entry name" value="Ribonucleoside hydrolase-like"/>
    <property type="match status" value="1"/>
</dbReference>
<dbReference type="SUPFAM" id="SSF53590">
    <property type="entry name" value="Nucleoside hydrolase"/>
    <property type="match status" value="1"/>
</dbReference>
<dbReference type="GO" id="GO:0005829">
    <property type="term" value="C:cytosol"/>
    <property type="evidence" value="ECO:0007669"/>
    <property type="project" value="TreeGrafter"/>
</dbReference>
<name>A0A4U8VSA5_9NOCA</name>
<dbReference type="Proteomes" id="UP000290439">
    <property type="component" value="Chromosome"/>
</dbReference>
<evidence type="ECO:0000313" key="4">
    <source>
        <dbReference type="EMBL" id="VFA96311.1"/>
    </source>
</evidence>
<keyword evidence="1 4" id="KW-0378">Hydrolase</keyword>
<evidence type="ECO:0000313" key="5">
    <source>
        <dbReference type="Proteomes" id="UP000290439"/>
    </source>
</evidence>
<dbReference type="InterPro" id="IPR001910">
    <property type="entry name" value="Inosine/uridine_hydrolase_dom"/>
</dbReference>
<dbReference type="GO" id="GO:0008477">
    <property type="term" value="F:purine nucleosidase activity"/>
    <property type="evidence" value="ECO:0007669"/>
    <property type="project" value="TreeGrafter"/>
</dbReference>
<dbReference type="PANTHER" id="PTHR12304:SF4">
    <property type="entry name" value="URIDINE NUCLEOSIDASE"/>
    <property type="match status" value="1"/>
</dbReference>
<dbReference type="GO" id="GO:0006152">
    <property type="term" value="P:purine nucleoside catabolic process"/>
    <property type="evidence" value="ECO:0007669"/>
    <property type="project" value="TreeGrafter"/>
</dbReference>
<protein>
    <submittedName>
        <fullName evidence="4">Pyrimidine-specific ribonucleoside hydrolase rihA</fullName>
        <ecNumber evidence="4">3.2.-.-</ecNumber>
    </submittedName>
</protein>
<evidence type="ECO:0000256" key="2">
    <source>
        <dbReference type="ARBA" id="ARBA00023295"/>
    </source>
</evidence>
<proteinExistence type="predicted"/>